<comment type="cofactor">
    <cofactor evidence="1">
        <name>Mg(2+)</name>
        <dbReference type="ChEBI" id="CHEBI:18420"/>
    </cofactor>
</comment>
<evidence type="ECO:0000259" key="14">
    <source>
        <dbReference type="SMART" id="SM00485"/>
    </source>
</evidence>
<keyword evidence="4" id="KW-0540">Nuclease</keyword>
<dbReference type="GO" id="GO:0016788">
    <property type="term" value="F:hydrolase activity, acting on ester bonds"/>
    <property type="evidence" value="ECO:0007669"/>
    <property type="project" value="InterPro"/>
</dbReference>
<dbReference type="InterPro" id="IPR036279">
    <property type="entry name" value="5-3_exonuclease_C_sf"/>
</dbReference>
<dbReference type="Gene3D" id="3.40.50.1010">
    <property type="entry name" value="5'-nuclease"/>
    <property type="match status" value="2"/>
</dbReference>
<accession>A0A0R3X6F0</accession>
<keyword evidence="10" id="KW-0234">DNA repair</keyword>
<evidence type="ECO:0000256" key="6">
    <source>
        <dbReference type="ARBA" id="ARBA00022759"/>
    </source>
</evidence>
<comment type="subcellular location">
    <subcellularLocation>
        <location evidence="2">Nucleus</location>
    </subcellularLocation>
</comment>
<proteinExistence type="inferred from homology"/>
<feature type="domain" description="XPG N-terminal" evidence="14">
    <location>
        <begin position="1"/>
        <end position="94"/>
    </location>
</feature>
<dbReference type="GO" id="GO:0046872">
    <property type="term" value="F:metal ion binding"/>
    <property type="evidence" value="ECO:0007669"/>
    <property type="project" value="UniProtKB-KW"/>
</dbReference>
<dbReference type="PRINTS" id="PR00066">
    <property type="entry name" value="XRODRMPGMNTG"/>
</dbReference>
<organism evidence="17">
    <name type="scientific">Hydatigena taeniaeformis</name>
    <name type="common">Feline tapeworm</name>
    <name type="synonym">Taenia taeniaeformis</name>
    <dbReference type="NCBI Taxonomy" id="6205"/>
    <lineage>
        <taxon>Eukaryota</taxon>
        <taxon>Metazoa</taxon>
        <taxon>Spiralia</taxon>
        <taxon>Lophotrochozoa</taxon>
        <taxon>Platyhelminthes</taxon>
        <taxon>Cestoda</taxon>
        <taxon>Eucestoda</taxon>
        <taxon>Cyclophyllidea</taxon>
        <taxon>Taeniidae</taxon>
        <taxon>Hydatigera</taxon>
    </lineage>
</organism>
<evidence type="ECO:0000313" key="15">
    <source>
        <dbReference type="EMBL" id="VDM33775.1"/>
    </source>
</evidence>
<dbReference type="PANTHER" id="PTHR16171">
    <property type="entry name" value="DNA REPAIR PROTEIN COMPLEMENTING XP-G CELLS-RELATED"/>
    <property type="match status" value="1"/>
</dbReference>
<dbReference type="InterPro" id="IPR019974">
    <property type="entry name" value="XPG_CS"/>
</dbReference>
<feature type="compositionally biased region" description="Basic residues" evidence="12">
    <location>
        <begin position="786"/>
        <end position="795"/>
    </location>
</feature>
<dbReference type="Pfam" id="PF00752">
    <property type="entry name" value="XPG_N"/>
    <property type="match status" value="1"/>
</dbReference>
<dbReference type="PRINTS" id="PR00853">
    <property type="entry name" value="XPGRADSUPER"/>
</dbReference>
<reference evidence="15 16" key="2">
    <citation type="submission" date="2018-11" db="EMBL/GenBank/DDBJ databases">
        <authorList>
            <consortium name="Pathogen Informatics"/>
        </authorList>
    </citation>
    <scope>NUCLEOTIDE SEQUENCE [LARGE SCALE GENOMIC DNA]</scope>
</reference>
<evidence type="ECO:0000256" key="3">
    <source>
        <dbReference type="ARBA" id="ARBA00005283"/>
    </source>
</evidence>
<dbReference type="SMART" id="SM00485">
    <property type="entry name" value="XPGN"/>
    <property type="match status" value="1"/>
</dbReference>
<dbReference type="CDD" id="cd09868">
    <property type="entry name" value="PIN_XPG_RAD2"/>
    <property type="match status" value="1"/>
</dbReference>
<evidence type="ECO:0000259" key="13">
    <source>
        <dbReference type="SMART" id="SM00484"/>
    </source>
</evidence>
<dbReference type="STRING" id="6205.A0A0R3X6F0"/>
<feature type="domain" description="XPG-I" evidence="13">
    <location>
        <begin position="569"/>
        <end position="644"/>
    </location>
</feature>
<reference evidence="17" key="1">
    <citation type="submission" date="2017-02" db="UniProtKB">
        <authorList>
            <consortium name="WormBaseParasite"/>
        </authorList>
    </citation>
    <scope>IDENTIFICATION</scope>
</reference>
<dbReference type="GO" id="GO:0005634">
    <property type="term" value="C:nucleus"/>
    <property type="evidence" value="ECO:0007669"/>
    <property type="project" value="UniProtKB-SubCell"/>
</dbReference>
<evidence type="ECO:0000256" key="12">
    <source>
        <dbReference type="SAM" id="MobiDB-lite"/>
    </source>
</evidence>
<dbReference type="GO" id="GO:0006289">
    <property type="term" value="P:nucleotide-excision repair"/>
    <property type="evidence" value="ECO:0007669"/>
    <property type="project" value="InterPro"/>
</dbReference>
<keyword evidence="6" id="KW-0255">Endonuclease</keyword>
<evidence type="ECO:0000256" key="8">
    <source>
        <dbReference type="ARBA" id="ARBA00022801"/>
    </source>
</evidence>
<gene>
    <name evidence="15" type="ORF">TTAC_LOCUS9064</name>
</gene>
<dbReference type="OrthoDB" id="2959108at2759"/>
<dbReference type="InterPro" id="IPR001044">
    <property type="entry name" value="XPG/Rad2_eukaryotes"/>
</dbReference>
<dbReference type="InterPro" id="IPR029060">
    <property type="entry name" value="PIN-like_dom_sf"/>
</dbReference>
<dbReference type="Pfam" id="PF00867">
    <property type="entry name" value="XPG_I"/>
    <property type="match status" value="1"/>
</dbReference>
<comment type="similarity">
    <text evidence="3">Belongs to the XPG/RAD2 endonuclease family. XPG subfamily.</text>
</comment>
<dbReference type="InterPro" id="IPR006084">
    <property type="entry name" value="XPG/Rad2"/>
</dbReference>
<evidence type="ECO:0000256" key="7">
    <source>
        <dbReference type="ARBA" id="ARBA00022763"/>
    </source>
</evidence>
<evidence type="ECO:0000256" key="4">
    <source>
        <dbReference type="ARBA" id="ARBA00022722"/>
    </source>
</evidence>
<dbReference type="WBParaSite" id="TTAC_0000907901-mRNA-1">
    <property type="protein sequence ID" value="TTAC_0000907901-mRNA-1"/>
    <property type="gene ID" value="TTAC_0000907901"/>
</dbReference>
<evidence type="ECO:0000256" key="2">
    <source>
        <dbReference type="ARBA" id="ARBA00004123"/>
    </source>
</evidence>
<dbReference type="SMART" id="SM00279">
    <property type="entry name" value="HhH2"/>
    <property type="match status" value="1"/>
</dbReference>
<keyword evidence="16" id="KW-1185">Reference proteome</keyword>
<dbReference type="SUPFAM" id="SSF47807">
    <property type="entry name" value="5' to 3' exonuclease, C-terminal subdomain"/>
    <property type="match status" value="1"/>
</dbReference>
<feature type="compositionally biased region" description="Basic and acidic residues" evidence="12">
    <location>
        <begin position="413"/>
        <end position="425"/>
    </location>
</feature>
<protein>
    <submittedName>
        <fullName evidence="17">XPGN domain-containing protein</fullName>
    </submittedName>
</protein>
<keyword evidence="11" id="KW-0539">Nucleus</keyword>
<dbReference type="EMBL" id="UYWX01020670">
    <property type="protein sequence ID" value="VDM33775.1"/>
    <property type="molecule type" value="Genomic_DNA"/>
</dbReference>
<evidence type="ECO:0000256" key="9">
    <source>
        <dbReference type="ARBA" id="ARBA00022842"/>
    </source>
</evidence>
<dbReference type="AlphaFoldDB" id="A0A0R3X6F0"/>
<dbReference type="SUPFAM" id="SSF88723">
    <property type="entry name" value="PIN domain-like"/>
    <property type="match status" value="1"/>
</dbReference>
<dbReference type="InterPro" id="IPR006085">
    <property type="entry name" value="XPG_DNA_repair_N"/>
</dbReference>
<evidence type="ECO:0000313" key="16">
    <source>
        <dbReference type="Proteomes" id="UP000274429"/>
    </source>
</evidence>
<dbReference type="GO" id="GO:0004520">
    <property type="term" value="F:DNA endonuclease activity"/>
    <property type="evidence" value="ECO:0007669"/>
    <property type="project" value="TreeGrafter"/>
</dbReference>
<dbReference type="GO" id="GO:0003697">
    <property type="term" value="F:single-stranded DNA binding"/>
    <property type="evidence" value="ECO:0007669"/>
    <property type="project" value="InterPro"/>
</dbReference>
<sequence>MGVKGLWRILEPSRRRVDLEYFRGKRIAIDMNIWLHQALKARARGGRNLHLAILFRRICKLLFFGIRPVFVFDGAVPELKKATMATRRIYRVTAQEKSNQARDRLLKRLFRRLAECATKSQSKSKELAAEFVERFNSMEAIRKAELDVEMYGSQSSSIDAVPPTGVLQLEEEQESASQLAWDYVGNSHSIDLQSEAFNSLPVQAQLQVILILLNAPVQPSSPSAPTGAVFSQTQVSRLIARRDLTLKKEELESRMNEALVVSVVPQNLPSGSDISVIAQRIASQDEGHTILLRKRSSKERADELKERLNRLLENPVYEPMCDAKEVLENGSKLAKSPRGIFQAVNDCDTEIMESLLKNSKKYSSSESKVRHLAYSGTPSANGEEAVDFGDQTNHTMKLEKDMKEVVANTVIPKADDVEKEGESKPSKQPNFDASSTELNEFTDSLTDSTTLEASNYLEPLSSQLKETEDFDRTGGFECQQRDVEVETAKAEVTADSSSSDSGEFADVSGPPTPIPSVEMLPKTQTFLDSEIEEDLAIDDDVLRVELEKLERQAQETTTSCVAEAQTLVQLFGFPLINSPEEAEAQCCHLQQLGLVDIVASDDSDVWVFGATIVCRHLFGGDRNKGKLSPTSLYSLEDIREQLGLDRHQFVRIALLCGSDYTNGLDKIGPIKALEILSAFTTSSDSALTPEEHEIVLPLEEFKRTCQGGGGGRWASIKFPAGNPICLKDIASLRVIQAATRLKYANEFRDLPALDTDWSEDAGTNAEDAKPAKTTSQRRKSDEKPDKKTRKRKKRK</sequence>
<evidence type="ECO:0000256" key="1">
    <source>
        <dbReference type="ARBA" id="ARBA00001946"/>
    </source>
</evidence>
<keyword evidence="9" id="KW-0460">Magnesium</keyword>
<dbReference type="SMART" id="SM00484">
    <property type="entry name" value="XPGI"/>
    <property type="match status" value="1"/>
</dbReference>
<feature type="region of interest" description="Disordered" evidence="12">
    <location>
        <begin position="486"/>
        <end position="518"/>
    </location>
</feature>
<dbReference type="Proteomes" id="UP000274429">
    <property type="component" value="Unassembled WGS sequence"/>
</dbReference>
<keyword evidence="7" id="KW-0227">DNA damage</keyword>
<dbReference type="PANTHER" id="PTHR16171:SF7">
    <property type="entry name" value="DNA REPAIR PROTEIN RAD2"/>
    <property type="match status" value="1"/>
</dbReference>
<keyword evidence="8" id="KW-0378">Hydrolase</keyword>
<evidence type="ECO:0000256" key="5">
    <source>
        <dbReference type="ARBA" id="ARBA00022723"/>
    </source>
</evidence>
<evidence type="ECO:0000256" key="10">
    <source>
        <dbReference type="ARBA" id="ARBA00023204"/>
    </source>
</evidence>
<keyword evidence="5" id="KW-0479">Metal-binding</keyword>
<dbReference type="Gene3D" id="1.10.150.20">
    <property type="entry name" value="5' to 3' exonuclease, C-terminal subdomain"/>
    <property type="match status" value="1"/>
</dbReference>
<feature type="compositionally biased region" description="Polar residues" evidence="12">
    <location>
        <begin position="426"/>
        <end position="436"/>
    </location>
</feature>
<feature type="region of interest" description="Disordered" evidence="12">
    <location>
        <begin position="411"/>
        <end position="436"/>
    </location>
</feature>
<feature type="region of interest" description="Disordered" evidence="12">
    <location>
        <begin position="754"/>
        <end position="795"/>
    </location>
</feature>
<evidence type="ECO:0000313" key="17">
    <source>
        <dbReference type="WBParaSite" id="TTAC_0000907901-mRNA-1"/>
    </source>
</evidence>
<dbReference type="InterPro" id="IPR008918">
    <property type="entry name" value="HhH2"/>
</dbReference>
<name>A0A0R3X6F0_HYDTA</name>
<dbReference type="InterPro" id="IPR006086">
    <property type="entry name" value="XPG-I_dom"/>
</dbReference>
<dbReference type="PROSITE" id="PS00841">
    <property type="entry name" value="XPG_1"/>
    <property type="match status" value="1"/>
</dbReference>
<evidence type="ECO:0000256" key="11">
    <source>
        <dbReference type="ARBA" id="ARBA00023242"/>
    </source>
</evidence>